<keyword evidence="2" id="KW-1133">Transmembrane helix</keyword>
<feature type="transmembrane region" description="Helical" evidence="2">
    <location>
        <begin position="42"/>
        <end position="67"/>
    </location>
</feature>
<name>A0A9J6F2H6_RHIMP</name>
<protein>
    <submittedName>
        <fullName evidence="3">Uncharacterized protein</fullName>
    </submittedName>
</protein>
<accession>A0A9J6F2H6</accession>
<dbReference type="Proteomes" id="UP000821866">
    <property type="component" value="Chromosome 1"/>
</dbReference>
<dbReference type="EMBL" id="JABSTU010000001">
    <property type="protein sequence ID" value="KAH8040719.1"/>
    <property type="molecule type" value="Genomic_DNA"/>
</dbReference>
<keyword evidence="2" id="KW-0472">Membrane</keyword>
<proteinExistence type="predicted"/>
<feature type="compositionally biased region" description="Basic residues" evidence="1">
    <location>
        <begin position="19"/>
        <end position="29"/>
    </location>
</feature>
<reference evidence="3" key="1">
    <citation type="journal article" date="2020" name="Cell">
        <title>Large-Scale Comparative Analyses of Tick Genomes Elucidate Their Genetic Diversity and Vector Capacities.</title>
        <authorList>
            <consortium name="Tick Genome and Microbiome Consortium (TIGMIC)"/>
            <person name="Jia N."/>
            <person name="Wang J."/>
            <person name="Shi W."/>
            <person name="Du L."/>
            <person name="Sun Y."/>
            <person name="Zhan W."/>
            <person name="Jiang J.F."/>
            <person name="Wang Q."/>
            <person name="Zhang B."/>
            <person name="Ji P."/>
            <person name="Bell-Sakyi L."/>
            <person name="Cui X.M."/>
            <person name="Yuan T.T."/>
            <person name="Jiang B.G."/>
            <person name="Yang W.F."/>
            <person name="Lam T.T."/>
            <person name="Chang Q.C."/>
            <person name="Ding S.J."/>
            <person name="Wang X.J."/>
            <person name="Zhu J.G."/>
            <person name="Ruan X.D."/>
            <person name="Zhao L."/>
            <person name="Wei J.T."/>
            <person name="Ye R.Z."/>
            <person name="Que T.C."/>
            <person name="Du C.H."/>
            <person name="Zhou Y.H."/>
            <person name="Cheng J.X."/>
            <person name="Dai P.F."/>
            <person name="Guo W.B."/>
            <person name="Han X.H."/>
            <person name="Huang E.J."/>
            <person name="Li L.F."/>
            <person name="Wei W."/>
            <person name="Gao Y.C."/>
            <person name="Liu J.Z."/>
            <person name="Shao H.Z."/>
            <person name="Wang X."/>
            <person name="Wang C.C."/>
            <person name="Yang T.C."/>
            <person name="Huo Q.B."/>
            <person name="Li W."/>
            <person name="Chen H.Y."/>
            <person name="Chen S.E."/>
            <person name="Zhou L.G."/>
            <person name="Ni X.B."/>
            <person name="Tian J.H."/>
            <person name="Sheng Y."/>
            <person name="Liu T."/>
            <person name="Pan Y.S."/>
            <person name="Xia L.Y."/>
            <person name="Li J."/>
            <person name="Zhao F."/>
            <person name="Cao W.C."/>
        </authorList>
    </citation>
    <scope>NUCLEOTIDE SEQUENCE</scope>
    <source>
        <strain evidence="3">Rmic-2018</strain>
    </source>
</reference>
<reference evidence="3" key="2">
    <citation type="submission" date="2021-09" db="EMBL/GenBank/DDBJ databases">
        <authorList>
            <person name="Jia N."/>
            <person name="Wang J."/>
            <person name="Shi W."/>
            <person name="Du L."/>
            <person name="Sun Y."/>
            <person name="Zhan W."/>
            <person name="Jiang J."/>
            <person name="Wang Q."/>
            <person name="Zhang B."/>
            <person name="Ji P."/>
            <person name="Sakyi L.B."/>
            <person name="Cui X."/>
            <person name="Yuan T."/>
            <person name="Jiang B."/>
            <person name="Yang W."/>
            <person name="Lam T.T.-Y."/>
            <person name="Chang Q."/>
            <person name="Ding S."/>
            <person name="Wang X."/>
            <person name="Zhu J."/>
            <person name="Ruan X."/>
            <person name="Zhao L."/>
            <person name="Wei J."/>
            <person name="Que T."/>
            <person name="Du C."/>
            <person name="Cheng J."/>
            <person name="Dai P."/>
            <person name="Han X."/>
            <person name="Huang E."/>
            <person name="Gao Y."/>
            <person name="Liu J."/>
            <person name="Shao H."/>
            <person name="Ye R."/>
            <person name="Li L."/>
            <person name="Wei W."/>
            <person name="Wang X."/>
            <person name="Wang C."/>
            <person name="Huo Q."/>
            <person name="Li W."/>
            <person name="Guo W."/>
            <person name="Chen H."/>
            <person name="Chen S."/>
            <person name="Zhou L."/>
            <person name="Zhou L."/>
            <person name="Ni X."/>
            <person name="Tian J."/>
            <person name="Zhou Y."/>
            <person name="Sheng Y."/>
            <person name="Liu T."/>
            <person name="Pan Y."/>
            <person name="Xia L."/>
            <person name="Li J."/>
            <person name="Zhao F."/>
            <person name="Cao W."/>
        </authorList>
    </citation>
    <scope>NUCLEOTIDE SEQUENCE</scope>
    <source>
        <strain evidence="3">Rmic-2018</strain>
        <tissue evidence="3">Larvae</tissue>
    </source>
</reference>
<sequence length="461" mass="50678">MASQRTSQLRDHFSAARRSPSKLKQRKHTAAPEHSESRWNRFLMIVLSSCLVSSVTALGLLLAPLIARRYFYLKRAQPDADAGTADVWEAPVLDKPRFEQRYYQQSRSNATPRRAASGHRSFLAEVVPRPKNPIFCVLEAKTVAKEGVGSALYRFCSHIVVCCGAVDQSWLDVEGDSLSAAVSRLRSRYPDVQRVLGIGGPSANVTTMTRAMENSSKRARLVNNIVSTLISLGFDWGSLVHVPRPEQLQGRPETLGYFVEALCRLAARASLRTAVILPAEPDIEAVVYESVRPLRGSHYLTLIKMTEAADARPFSASHSPCSIFSKFNHGAGPEKAGKDDAIMSQGSKLFAGLSAAAFEFDAVREGSAATEVLRFRRIASRTELCRGDKGWKVRRSDGCVVASSGSLSWVAMDPQSDWGFLSKVRGVVVFDIEFDDILGKCGPPYSFMRSVYLVLESNAGR</sequence>
<dbReference type="InterPro" id="IPR017853">
    <property type="entry name" value="GH"/>
</dbReference>
<evidence type="ECO:0000313" key="3">
    <source>
        <dbReference type="EMBL" id="KAH8040719.1"/>
    </source>
</evidence>
<dbReference type="SUPFAM" id="SSF51445">
    <property type="entry name" value="(Trans)glycosidases"/>
    <property type="match status" value="1"/>
</dbReference>
<evidence type="ECO:0000256" key="1">
    <source>
        <dbReference type="SAM" id="MobiDB-lite"/>
    </source>
</evidence>
<evidence type="ECO:0000256" key="2">
    <source>
        <dbReference type="SAM" id="Phobius"/>
    </source>
</evidence>
<dbReference type="Gene3D" id="3.20.20.80">
    <property type="entry name" value="Glycosidases"/>
    <property type="match status" value="1"/>
</dbReference>
<gene>
    <name evidence="3" type="ORF">HPB51_012034</name>
</gene>
<evidence type="ECO:0000313" key="4">
    <source>
        <dbReference type="Proteomes" id="UP000821866"/>
    </source>
</evidence>
<keyword evidence="2" id="KW-0812">Transmembrane</keyword>
<dbReference type="VEuPathDB" id="VectorBase:LOC119187693"/>
<feature type="region of interest" description="Disordered" evidence="1">
    <location>
        <begin position="1"/>
        <end position="32"/>
    </location>
</feature>
<keyword evidence="4" id="KW-1185">Reference proteome</keyword>
<comment type="caution">
    <text evidence="3">The sequence shown here is derived from an EMBL/GenBank/DDBJ whole genome shotgun (WGS) entry which is preliminary data.</text>
</comment>
<dbReference type="AlphaFoldDB" id="A0A9J6F2H6"/>
<organism evidence="3 4">
    <name type="scientific">Rhipicephalus microplus</name>
    <name type="common">Cattle tick</name>
    <name type="synonym">Boophilus microplus</name>
    <dbReference type="NCBI Taxonomy" id="6941"/>
    <lineage>
        <taxon>Eukaryota</taxon>
        <taxon>Metazoa</taxon>
        <taxon>Ecdysozoa</taxon>
        <taxon>Arthropoda</taxon>
        <taxon>Chelicerata</taxon>
        <taxon>Arachnida</taxon>
        <taxon>Acari</taxon>
        <taxon>Parasitiformes</taxon>
        <taxon>Ixodida</taxon>
        <taxon>Ixodoidea</taxon>
        <taxon>Ixodidae</taxon>
        <taxon>Rhipicephalinae</taxon>
        <taxon>Rhipicephalus</taxon>
        <taxon>Boophilus</taxon>
    </lineage>
</organism>